<dbReference type="Pfam" id="PF00577">
    <property type="entry name" value="Usher"/>
    <property type="match status" value="1"/>
</dbReference>
<dbReference type="Gene3D" id="2.60.40.3110">
    <property type="match status" value="1"/>
</dbReference>
<comment type="similarity">
    <text evidence="2">Belongs to the fimbrial export usher family.</text>
</comment>
<gene>
    <name evidence="12" type="ORF">M993_02131</name>
</gene>
<evidence type="ECO:0000256" key="3">
    <source>
        <dbReference type="ARBA" id="ARBA00022448"/>
    </source>
</evidence>
<dbReference type="InterPro" id="IPR043142">
    <property type="entry name" value="PapC-like_C_sf"/>
</dbReference>
<evidence type="ECO:0000259" key="10">
    <source>
        <dbReference type="Pfam" id="PF13953"/>
    </source>
</evidence>
<reference evidence="12 13" key="1">
    <citation type="submission" date="2016-04" db="EMBL/GenBank/DDBJ databases">
        <title>ATOL: Assembling a taxonomically balanced genome-scale reconstruction of the evolutionary history of the Enterobacteriaceae.</title>
        <authorList>
            <person name="Plunkett G.III."/>
            <person name="Neeno-Eckwall E.C."/>
            <person name="Glasner J.D."/>
            <person name="Perna N.T."/>
        </authorList>
    </citation>
    <scope>NUCLEOTIDE SEQUENCE [LARGE SCALE GENOMIC DNA]</scope>
    <source>
        <strain evidence="12 13">ATCC 12841</strain>
    </source>
</reference>
<comment type="subcellular location">
    <subcellularLocation>
        <location evidence="1">Cell outer membrane</location>
        <topology evidence="1">Multi-pass membrane protein</topology>
    </subcellularLocation>
</comment>
<dbReference type="Gene3D" id="3.10.20.410">
    <property type="match status" value="1"/>
</dbReference>
<dbReference type="InterPro" id="IPR025885">
    <property type="entry name" value="PapC_N"/>
</dbReference>
<dbReference type="Pfam" id="PF13953">
    <property type="entry name" value="PapC_C"/>
    <property type="match status" value="1"/>
</dbReference>
<dbReference type="AlphaFoldDB" id="A0AA91IPQ7"/>
<dbReference type="SUPFAM" id="SSF141729">
    <property type="entry name" value="FimD N-terminal domain-like"/>
    <property type="match status" value="1"/>
</dbReference>
<keyword evidence="4" id="KW-1134">Transmembrane beta strand</keyword>
<dbReference type="GO" id="GO:0009279">
    <property type="term" value="C:cell outer membrane"/>
    <property type="evidence" value="ECO:0007669"/>
    <property type="project" value="UniProtKB-SubCell"/>
</dbReference>
<dbReference type="Pfam" id="PF13954">
    <property type="entry name" value="PapC_N"/>
    <property type="match status" value="1"/>
</dbReference>
<evidence type="ECO:0000256" key="4">
    <source>
        <dbReference type="ARBA" id="ARBA00022452"/>
    </source>
</evidence>
<dbReference type="Gene3D" id="2.60.40.2070">
    <property type="match status" value="1"/>
</dbReference>
<accession>A0AA91IPQ7</accession>
<dbReference type="InterPro" id="IPR042186">
    <property type="entry name" value="FimD_plug_dom"/>
</dbReference>
<dbReference type="InterPro" id="IPR000015">
    <property type="entry name" value="Fimb_usher"/>
</dbReference>
<evidence type="ECO:0000256" key="6">
    <source>
        <dbReference type="ARBA" id="ARBA00022692"/>
    </source>
</evidence>
<evidence type="ECO:0000256" key="9">
    <source>
        <dbReference type="ARBA" id="ARBA00023237"/>
    </source>
</evidence>
<keyword evidence="5" id="KW-1029">Fimbrium biogenesis</keyword>
<dbReference type="FunFam" id="2.60.40.2610:FF:000001">
    <property type="entry name" value="Outer membrane fimbrial usher protein"/>
    <property type="match status" value="1"/>
</dbReference>
<evidence type="ECO:0000256" key="7">
    <source>
        <dbReference type="ARBA" id="ARBA00022729"/>
    </source>
</evidence>
<protein>
    <submittedName>
        <fullName evidence="12">FimD family fimbriae anchoring protein</fullName>
    </submittedName>
</protein>
<dbReference type="PANTHER" id="PTHR30451">
    <property type="entry name" value="OUTER MEMBRANE USHER PROTEIN"/>
    <property type="match status" value="1"/>
</dbReference>
<dbReference type="PANTHER" id="PTHR30451:SF21">
    <property type="entry name" value="FIMBRIAL USHER DOMAIN-CONTAINING PROTEIN YDET-RELATED"/>
    <property type="match status" value="1"/>
</dbReference>
<evidence type="ECO:0000256" key="2">
    <source>
        <dbReference type="ARBA" id="ARBA00008064"/>
    </source>
</evidence>
<keyword evidence="8" id="KW-0472">Membrane</keyword>
<dbReference type="Proteomes" id="UP000078431">
    <property type="component" value="Unassembled WGS sequence"/>
</dbReference>
<evidence type="ECO:0000313" key="12">
    <source>
        <dbReference type="EMBL" id="OAT59138.1"/>
    </source>
</evidence>
<keyword evidence="9" id="KW-0998">Cell outer membrane</keyword>
<feature type="domain" description="PapC-like C-terminal" evidence="10">
    <location>
        <begin position="774"/>
        <end position="830"/>
    </location>
</feature>
<dbReference type="InterPro" id="IPR025949">
    <property type="entry name" value="PapC-like_C"/>
</dbReference>
<dbReference type="GO" id="GO:0009297">
    <property type="term" value="P:pilus assembly"/>
    <property type="evidence" value="ECO:0007669"/>
    <property type="project" value="InterPro"/>
</dbReference>
<keyword evidence="6" id="KW-0812">Transmembrane</keyword>
<organism evidence="12 13">
    <name type="scientific">Obesumbacterium proteus ATCC 12841</name>
    <dbReference type="NCBI Taxonomy" id="1354268"/>
    <lineage>
        <taxon>Bacteria</taxon>
        <taxon>Pseudomonadati</taxon>
        <taxon>Pseudomonadota</taxon>
        <taxon>Gammaproteobacteria</taxon>
        <taxon>Enterobacterales</taxon>
        <taxon>Hafniaceae</taxon>
        <taxon>Obesumbacterium</taxon>
    </lineage>
</organism>
<evidence type="ECO:0000259" key="11">
    <source>
        <dbReference type="Pfam" id="PF13954"/>
    </source>
</evidence>
<feature type="domain" description="PapC N-terminal" evidence="11">
    <location>
        <begin position="28"/>
        <end position="166"/>
    </location>
</feature>
<keyword evidence="3" id="KW-0813">Transport</keyword>
<dbReference type="InterPro" id="IPR037224">
    <property type="entry name" value="PapC_N_sf"/>
</dbReference>
<sequence>MKNKTLQKIQFLLVFPVASYSSLAFPEEFNMQFVRGGDNIKVAQQVSLGQEFQPGVYPLDIYLNEQMVDNLNVTFLKDPKTSEVTPCFTIEQLHHYGIIVPAPLNGLQYVSLKTIIPDSVITTDASLQRINLSIPQSNLQVIPRGTVPERLWDNGINAGFVNYNISYTDNKNHSNGTNDGERYTYTSLSNGLNLGRWRFRQNSSYTHTNSSGAHWKNLASWMETDIPSIRGRLIVGQASTSNTVFDSFQFRGAQMSSVDDMLPDSMRNYAPVVRGIATSNARVIIKQNGYIVYSTNVSPGPFVIRDIYPNTSGDLYVTVIEADGSEKHFSVAYSSVTNLLRDGIMNYQLTAGRYHDGSTGYAPQFLQATIAQGISHDLTPFGGAMVADNYQSAVIGMGSSLGEFGGVSIDGSYARTSLATGETKQGASFRLLYAKSLNSFGTDFRLAGYRYSTSGYYDFNDAVQERRDWDNGLYKHDYIDPDKNRDGTPSWAEENNASYLSARYENKRSRMEVSINQSLNSYGRLFINANQLTYWGTDIKSHTVQLGYNNAYKKMSYSIYLQSTRSQYDYSDNSVNITLSLPFSWNDNHNMIVSSSQITHDQHSGDSYSTGISGTLLDDNRLSYGVNTGYQQSGSQTASANLGYQGSKGNINSSYSYSRDYSQKTLDVSGGIVAHSGGITLSQPLGNTFALVHADNANGVGVLNAPGVKIDHFGYAVVNNISPYRYNSVALDTEELSTGLDIPQSIVQTVPTEKAIVRVNFDTYYGYSLLIHSHLKDRTYPQIGSVVFNSTQRNSGTVGMNGDMYVSGVKVGEVITVKWGEESLSQCTIKIPRDLPVQTEGQGYLEASLLCEQ</sequence>
<dbReference type="RefSeq" id="WP_082790909.1">
    <property type="nucleotide sequence ID" value="NZ_LXEX01000029.1"/>
</dbReference>
<evidence type="ECO:0000256" key="1">
    <source>
        <dbReference type="ARBA" id="ARBA00004571"/>
    </source>
</evidence>
<dbReference type="EMBL" id="LXEX01000029">
    <property type="protein sequence ID" value="OAT59138.1"/>
    <property type="molecule type" value="Genomic_DNA"/>
</dbReference>
<evidence type="ECO:0000256" key="8">
    <source>
        <dbReference type="ARBA" id="ARBA00023136"/>
    </source>
</evidence>
<comment type="caution">
    <text evidence="12">The sequence shown here is derived from an EMBL/GenBank/DDBJ whole genome shotgun (WGS) entry which is preliminary data.</text>
</comment>
<evidence type="ECO:0000313" key="13">
    <source>
        <dbReference type="Proteomes" id="UP000078431"/>
    </source>
</evidence>
<dbReference type="Gene3D" id="2.60.40.2610">
    <property type="entry name" value="Outer membrane usher protein FimD, plug domain"/>
    <property type="match status" value="1"/>
</dbReference>
<keyword evidence="13" id="KW-1185">Reference proteome</keyword>
<proteinExistence type="inferred from homology"/>
<dbReference type="FunFam" id="2.60.40.3110:FF:000001">
    <property type="entry name" value="Putative fimbrial outer membrane usher"/>
    <property type="match status" value="1"/>
</dbReference>
<dbReference type="GO" id="GO:0015473">
    <property type="term" value="F:fimbrial usher porin activity"/>
    <property type="evidence" value="ECO:0007669"/>
    <property type="project" value="InterPro"/>
</dbReference>
<evidence type="ECO:0000256" key="5">
    <source>
        <dbReference type="ARBA" id="ARBA00022558"/>
    </source>
</evidence>
<name>A0AA91IPQ7_9GAMM</name>
<keyword evidence="7" id="KW-0732">Signal</keyword>